<protein>
    <submittedName>
        <fullName evidence="3">Uncharacterized protein</fullName>
    </submittedName>
</protein>
<keyword evidence="2" id="KW-0812">Transmembrane</keyword>
<keyword evidence="2" id="KW-1133">Transmembrane helix</keyword>
<organism evidence="3 4">
    <name type="scientific">Lactuca saligna</name>
    <name type="common">Willowleaf lettuce</name>
    <dbReference type="NCBI Taxonomy" id="75948"/>
    <lineage>
        <taxon>Eukaryota</taxon>
        <taxon>Viridiplantae</taxon>
        <taxon>Streptophyta</taxon>
        <taxon>Embryophyta</taxon>
        <taxon>Tracheophyta</taxon>
        <taxon>Spermatophyta</taxon>
        <taxon>Magnoliopsida</taxon>
        <taxon>eudicotyledons</taxon>
        <taxon>Gunneridae</taxon>
        <taxon>Pentapetalae</taxon>
        <taxon>asterids</taxon>
        <taxon>campanulids</taxon>
        <taxon>Asterales</taxon>
        <taxon>Asteraceae</taxon>
        <taxon>Cichorioideae</taxon>
        <taxon>Cichorieae</taxon>
        <taxon>Lactucinae</taxon>
        <taxon>Lactuca</taxon>
    </lineage>
</organism>
<keyword evidence="2" id="KW-0472">Membrane</keyword>
<evidence type="ECO:0000313" key="3">
    <source>
        <dbReference type="EMBL" id="CAI9285425.1"/>
    </source>
</evidence>
<keyword evidence="4" id="KW-1185">Reference proteome</keyword>
<name>A0AA35Z3V5_LACSI</name>
<evidence type="ECO:0000313" key="4">
    <source>
        <dbReference type="Proteomes" id="UP001177003"/>
    </source>
</evidence>
<sequence length="337" mass="38172">MPTAPLSQSANPLLLLPTRVFIGLLSTMVTASTAYFLYWRGKLRNHQGSRCPVVSKTGSVTADVKAFGYRLFQQFPTTKKLVVLYYHNILINSTHLREQIIRRLFLGFIGEPLIFHQRHTQVVIVVCGFPATTIANLRFEASILFKMTSIPDKIPKVETNSDLQHVIEIARQVFRCRRKKTDYDDVFINCCLSNLLQTRKLRNLIHKNVSRKQADGSPTIDREGMADIGERNSEREGYSAYSVPGATSWSFIHNGIHRTTLRRYLLTICNIQIPSNKEIIHLRRMLGNTSTESEIYETSEREIMVGTRHTPELTAEEVRAAPDVVAGTSDDRGKAPA</sequence>
<dbReference type="EMBL" id="OX465081">
    <property type="protein sequence ID" value="CAI9285425.1"/>
    <property type="molecule type" value="Genomic_DNA"/>
</dbReference>
<evidence type="ECO:0000256" key="2">
    <source>
        <dbReference type="SAM" id="Phobius"/>
    </source>
</evidence>
<proteinExistence type="predicted"/>
<dbReference type="AlphaFoldDB" id="A0AA35Z3V5"/>
<dbReference type="Proteomes" id="UP001177003">
    <property type="component" value="Chromosome 5"/>
</dbReference>
<feature type="transmembrane region" description="Helical" evidence="2">
    <location>
        <begin position="20"/>
        <end position="39"/>
    </location>
</feature>
<accession>A0AA35Z3V5</accession>
<evidence type="ECO:0000256" key="1">
    <source>
        <dbReference type="SAM" id="MobiDB-lite"/>
    </source>
</evidence>
<feature type="region of interest" description="Disordered" evidence="1">
    <location>
        <begin position="309"/>
        <end position="337"/>
    </location>
</feature>
<gene>
    <name evidence="3" type="ORF">LSALG_LOCUS24890</name>
</gene>
<reference evidence="3" key="1">
    <citation type="submission" date="2023-04" db="EMBL/GenBank/DDBJ databases">
        <authorList>
            <person name="Vijverberg K."/>
            <person name="Xiong W."/>
            <person name="Schranz E."/>
        </authorList>
    </citation>
    <scope>NUCLEOTIDE SEQUENCE</scope>
</reference>